<dbReference type="EMBL" id="FUEG01000001">
    <property type="protein sequence ID" value="SJK97039.1"/>
    <property type="molecule type" value="Genomic_DNA"/>
</dbReference>
<proteinExistence type="predicted"/>
<dbReference type="Proteomes" id="UP000219338">
    <property type="component" value="Unassembled WGS sequence"/>
</dbReference>
<reference evidence="2" key="1">
    <citation type="journal article" date="2017" name="Nat. Ecol. Evol.">
        <title>Genome expansion and lineage-specific genetic innovations in the forest pathogenic fungi Armillaria.</title>
        <authorList>
            <person name="Sipos G."/>
            <person name="Prasanna A.N."/>
            <person name="Walter M.C."/>
            <person name="O'Connor E."/>
            <person name="Balint B."/>
            <person name="Krizsan K."/>
            <person name="Kiss B."/>
            <person name="Hess J."/>
            <person name="Varga T."/>
            <person name="Slot J."/>
            <person name="Riley R."/>
            <person name="Boka B."/>
            <person name="Rigling D."/>
            <person name="Barry K."/>
            <person name="Lee J."/>
            <person name="Mihaltcheva S."/>
            <person name="LaButti K."/>
            <person name="Lipzen A."/>
            <person name="Waldron R."/>
            <person name="Moloney N.M."/>
            <person name="Sperisen C."/>
            <person name="Kredics L."/>
            <person name="Vagvoelgyi C."/>
            <person name="Patrignani A."/>
            <person name="Fitzpatrick D."/>
            <person name="Nagy I."/>
            <person name="Doyle S."/>
            <person name="Anderson J.B."/>
            <person name="Grigoriev I.V."/>
            <person name="Gueldener U."/>
            <person name="Muensterkoetter M."/>
            <person name="Nagy L.G."/>
        </authorList>
    </citation>
    <scope>NUCLEOTIDE SEQUENCE [LARGE SCALE GENOMIC DNA]</scope>
    <source>
        <strain evidence="2">C18/9</strain>
    </source>
</reference>
<evidence type="ECO:0000313" key="1">
    <source>
        <dbReference type="EMBL" id="SJK97039.1"/>
    </source>
</evidence>
<name>A0A284QKN4_ARMOS</name>
<accession>A0A284QKN4</accession>
<keyword evidence="2" id="KW-1185">Reference proteome</keyword>
<gene>
    <name evidence="1" type="ORF">ARMOST_00288</name>
</gene>
<organism evidence="1 2">
    <name type="scientific">Armillaria ostoyae</name>
    <name type="common">Armillaria root rot fungus</name>
    <dbReference type="NCBI Taxonomy" id="47428"/>
    <lineage>
        <taxon>Eukaryota</taxon>
        <taxon>Fungi</taxon>
        <taxon>Dikarya</taxon>
        <taxon>Basidiomycota</taxon>
        <taxon>Agaricomycotina</taxon>
        <taxon>Agaricomycetes</taxon>
        <taxon>Agaricomycetidae</taxon>
        <taxon>Agaricales</taxon>
        <taxon>Marasmiineae</taxon>
        <taxon>Physalacriaceae</taxon>
        <taxon>Armillaria</taxon>
    </lineage>
</organism>
<protein>
    <submittedName>
        <fullName evidence="1">Uncharacterized protein</fullName>
    </submittedName>
</protein>
<sequence>MLSIHSSKRLDLWHREGTITTVDLFKARNIKVLEGPSESITNYIPLCFCPDTYVVSPSRAADAPRIDGPTSQYEQCPIHAAPVTSPKKRDRGWKGRSFHVYLCGAT</sequence>
<dbReference type="AlphaFoldDB" id="A0A284QKN4"/>
<evidence type="ECO:0000313" key="2">
    <source>
        <dbReference type="Proteomes" id="UP000219338"/>
    </source>
</evidence>